<protein>
    <submittedName>
        <fullName evidence="5">Protein-S-isoprenylcysteine O-methyltransferase Ste14</fullName>
    </submittedName>
</protein>
<evidence type="ECO:0000256" key="4">
    <source>
        <dbReference type="ARBA" id="ARBA00023136"/>
    </source>
</evidence>
<comment type="subcellular location">
    <subcellularLocation>
        <location evidence="1">Endomembrane system</location>
        <topology evidence="1">Multi-pass membrane protein</topology>
    </subcellularLocation>
</comment>
<dbReference type="GO" id="GO:0012505">
    <property type="term" value="C:endomembrane system"/>
    <property type="evidence" value="ECO:0007669"/>
    <property type="project" value="UniProtKB-SubCell"/>
</dbReference>
<keyword evidence="5" id="KW-0489">Methyltransferase</keyword>
<dbReference type="InterPro" id="IPR007318">
    <property type="entry name" value="Phopholipid_MeTrfase"/>
</dbReference>
<evidence type="ECO:0000313" key="5">
    <source>
        <dbReference type="EMBL" id="SHE57393.1"/>
    </source>
</evidence>
<keyword evidence="2" id="KW-0812">Transmembrane</keyword>
<keyword evidence="4" id="KW-0472">Membrane</keyword>
<dbReference type="GO" id="GO:0032259">
    <property type="term" value="P:methylation"/>
    <property type="evidence" value="ECO:0007669"/>
    <property type="project" value="UniProtKB-KW"/>
</dbReference>
<evidence type="ECO:0000256" key="3">
    <source>
        <dbReference type="ARBA" id="ARBA00022989"/>
    </source>
</evidence>
<dbReference type="STRING" id="1121881.SAMN02745225_01010"/>
<dbReference type="Pfam" id="PF04191">
    <property type="entry name" value="PEMT"/>
    <property type="match status" value="1"/>
</dbReference>
<sequence>MKDSNGIIGFASKVHIPPPILLMSLSELGVSFSKYRRKRKDASGCAAMKAIGSFLSLTGFTVSATAAVYMIKEGQSPNPKNQKSKVVTSGPFVASRNPIYLGSLLAALGRSFANRSIAGMVATAAGWIYVDRVIVPGEERYLTEQFVNSYIEYRDKTARWIGSPISSKV</sequence>
<dbReference type="GO" id="GO:0008168">
    <property type="term" value="F:methyltransferase activity"/>
    <property type="evidence" value="ECO:0007669"/>
    <property type="project" value="UniProtKB-KW"/>
</dbReference>
<dbReference type="OrthoDB" id="941586at2"/>
<gene>
    <name evidence="5" type="ORF">SAMN02745225_01010</name>
</gene>
<accession>A0A1M4ULE3</accession>
<evidence type="ECO:0000313" key="6">
    <source>
        <dbReference type="Proteomes" id="UP000184295"/>
    </source>
</evidence>
<keyword evidence="3" id="KW-1133">Transmembrane helix</keyword>
<dbReference type="EMBL" id="FQUL01000011">
    <property type="protein sequence ID" value="SHE57393.1"/>
    <property type="molecule type" value="Genomic_DNA"/>
</dbReference>
<keyword evidence="6" id="KW-1185">Reference proteome</keyword>
<proteinExistence type="predicted"/>
<organism evidence="5 6">
    <name type="scientific">Ferrithrix thermotolerans DSM 19514</name>
    <dbReference type="NCBI Taxonomy" id="1121881"/>
    <lineage>
        <taxon>Bacteria</taxon>
        <taxon>Bacillati</taxon>
        <taxon>Actinomycetota</taxon>
        <taxon>Acidimicrobiia</taxon>
        <taxon>Acidimicrobiales</taxon>
        <taxon>Acidimicrobiaceae</taxon>
        <taxon>Ferrithrix</taxon>
    </lineage>
</organism>
<dbReference type="RefSeq" id="WP_072789499.1">
    <property type="nucleotide sequence ID" value="NZ_FQUL01000011.1"/>
</dbReference>
<keyword evidence="5" id="KW-0808">Transferase</keyword>
<evidence type="ECO:0000256" key="1">
    <source>
        <dbReference type="ARBA" id="ARBA00004127"/>
    </source>
</evidence>
<evidence type="ECO:0000256" key="2">
    <source>
        <dbReference type="ARBA" id="ARBA00022692"/>
    </source>
</evidence>
<reference evidence="6" key="1">
    <citation type="submission" date="2016-11" db="EMBL/GenBank/DDBJ databases">
        <authorList>
            <person name="Varghese N."/>
            <person name="Submissions S."/>
        </authorList>
    </citation>
    <scope>NUCLEOTIDE SEQUENCE [LARGE SCALE GENOMIC DNA]</scope>
    <source>
        <strain evidence="6">DSM 19514</strain>
    </source>
</reference>
<name>A0A1M4ULE3_9ACTN</name>
<dbReference type="Gene3D" id="1.20.120.1630">
    <property type="match status" value="1"/>
</dbReference>
<dbReference type="AlphaFoldDB" id="A0A1M4ULE3"/>
<dbReference type="Proteomes" id="UP000184295">
    <property type="component" value="Unassembled WGS sequence"/>
</dbReference>